<keyword evidence="4" id="KW-0175">Coiled coil</keyword>
<dbReference type="GO" id="GO:0046983">
    <property type="term" value="F:protein dimerization activity"/>
    <property type="evidence" value="ECO:0007669"/>
    <property type="project" value="InterPro"/>
</dbReference>
<proteinExistence type="predicted"/>
<dbReference type="InterPro" id="IPR003018">
    <property type="entry name" value="GAF"/>
</dbReference>
<evidence type="ECO:0000259" key="5">
    <source>
        <dbReference type="SMART" id="SM00065"/>
    </source>
</evidence>
<name>A0A5Q0GQC2_SACSY</name>
<dbReference type="Gene3D" id="3.30.450.40">
    <property type="match status" value="1"/>
</dbReference>
<dbReference type="InterPro" id="IPR029016">
    <property type="entry name" value="GAF-like_dom_sf"/>
</dbReference>
<reference evidence="8" key="1">
    <citation type="journal article" date="2021" name="Curr. Microbiol.">
        <title>Complete genome of nocamycin-producing strain Saccharothrix syringae NRRL B-16468 reveals the biosynthetic potential for secondary metabolites.</title>
        <authorList>
            <person name="Mo X."/>
            <person name="Yang S."/>
        </authorList>
    </citation>
    <scope>NUCLEOTIDE SEQUENCE [LARGE SCALE GENOMIC DNA]</scope>
    <source>
        <strain evidence="8">ATCC 51364 / DSM 43886 / JCM 6844 / KCTC 9398 / NBRC 14523 / NRRL B-16468 / INA 2240</strain>
    </source>
</reference>
<dbReference type="SMART" id="SM00387">
    <property type="entry name" value="HATPase_c"/>
    <property type="match status" value="1"/>
</dbReference>
<dbReference type="OrthoDB" id="5241249at2"/>
<evidence type="ECO:0000256" key="2">
    <source>
        <dbReference type="ARBA" id="ARBA00022777"/>
    </source>
</evidence>
<evidence type="ECO:0000313" key="8">
    <source>
        <dbReference type="Proteomes" id="UP000325787"/>
    </source>
</evidence>
<dbReference type="Pfam" id="PF02518">
    <property type="entry name" value="HATPase_c"/>
    <property type="match status" value="1"/>
</dbReference>
<dbReference type="KEGG" id="ssyi:EKG83_00545"/>
<dbReference type="SUPFAM" id="SSF55874">
    <property type="entry name" value="ATPase domain of HSP90 chaperone/DNA topoisomerase II/histidine kinase"/>
    <property type="match status" value="1"/>
</dbReference>
<dbReference type="AlphaFoldDB" id="A0A5Q0GQC2"/>
<dbReference type="SMART" id="SM00065">
    <property type="entry name" value="GAF"/>
    <property type="match status" value="1"/>
</dbReference>
<gene>
    <name evidence="7" type="ORF">EKG83_00545</name>
</gene>
<evidence type="ECO:0000313" key="7">
    <source>
        <dbReference type="EMBL" id="QFZ16148.1"/>
    </source>
</evidence>
<dbReference type="PANTHER" id="PTHR24421:SF56">
    <property type="entry name" value="OXYGEN SENSOR HISTIDINE KINASE RESPONSE REGULATOR DOST"/>
    <property type="match status" value="1"/>
</dbReference>
<dbReference type="GO" id="GO:0016020">
    <property type="term" value="C:membrane"/>
    <property type="evidence" value="ECO:0007669"/>
    <property type="project" value="InterPro"/>
</dbReference>
<evidence type="ECO:0000256" key="4">
    <source>
        <dbReference type="SAM" id="Coils"/>
    </source>
</evidence>
<accession>A0A5Q0GQC2</accession>
<keyword evidence="3" id="KW-0902">Two-component regulatory system</keyword>
<dbReference type="InterPro" id="IPR011712">
    <property type="entry name" value="Sig_transdc_His_kin_sub3_dim/P"/>
</dbReference>
<dbReference type="EMBL" id="CP034550">
    <property type="protein sequence ID" value="QFZ16148.1"/>
    <property type="molecule type" value="Genomic_DNA"/>
</dbReference>
<dbReference type="Pfam" id="PF13185">
    <property type="entry name" value="GAF_2"/>
    <property type="match status" value="1"/>
</dbReference>
<keyword evidence="2" id="KW-0418">Kinase</keyword>
<evidence type="ECO:0000259" key="6">
    <source>
        <dbReference type="SMART" id="SM00387"/>
    </source>
</evidence>
<dbReference type="InterPro" id="IPR036890">
    <property type="entry name" value="HATPase_C_sf"/>
</dbReference>
<keyword evidence="8" id="KW-1185">Reference proteome</keyword>
<dbReference type="InterPro" id="IPR050482">
    <property type="entry name" value="Sensor_HK_TwoCompSys"/>
</dbReference>
<keyword evidence="1" id="KW-0808">Transferase</keyword>
<feature type="domain" description="GAF" evidence="5">
    <location>
        <begin position="25"/>
        <end position="174"/>
    </location>
</feature>
<dbReference type="Gene3D" id="3.30.565.10">
    <property type="entry name" value="Histidine kinase-like ATPase, C-terminal domain"/>
    <property type="match status" value="1"/>
</dbReference>
<dbReference type="RefSeq" id="WP_153277814.1">
    <property type="nucleotide sequence ID" value="NZ_CP034550.1"/>
</dbReference>
<protein>
    <submittedName>
        <fullName evidence="7">GAF domain-containing protein</fullName>
    </submittedName>
</protein>
<dbReference type="CDD" id="cd16917">
    <property type="entry name" value="HATPase_UhpB-NarQ-NarX-like"/>
    <property type="match status" value="1"/>
</dbReference>
<evidence type="ECO:0000256" key="1">
    <source>
        <dbReference type="ARBA" id="ARBA00022679"/>
    </source>
</evidence>
<organism evidence="7 8">
    <name type="scientific">Saccharothrix syringae</name>
    <name type="common">Nocardiopsis syringae</name>
    <dbReference type="NCBI Taxonomy" id="103733"/>
    <lineage>
        <taxon>Bacteria</taxon>
        <taxon>Bacillati</taxon>
        <taxon>Actinomycetota</taxon>
        <taxon>Actinomycetes</taxon>
        <taxon>Pseudonocardiales</taxon>
        <taxon>Pseudonocardiaceae</taxon>
        <taxon>Saccharothrix</taxon>
    </lineage>
</organism>
<dbReference type="Pfam" id="PF07730">
    <property type="entry name" value="HisKA_3"/>
    <property type="match status" value="1"/>
</dbReference>
<dbReference type="Proteomes" id="UP000325787">
    <property type="component" value="Chromosome"/>
</dbReference>
<sequence>MIPVDPARVLAASTEITSAALAGDDPDAVLPLVVRSAVELAEADLGLAMVTADDGTMTVEASSGEASSGDDDPVGVVLSSRSSAARAARTGVPVVADDFTTDPRTAPYVPKALRGYGPFAVAPFGTRERRIGALAVYRRKGAPPFRPDTVDVLAAFAAQAGLAVVLAEGSTARQRVAVYQERERIARDLHDVIIQRLYATGVQLDLLDRRLKLEGREARRLAEAVDQLDQTMAEVRATVRALRSADPGSPAEADLRRSVLAEARTAGELLGFEPEVRTEGDLVDVPAELADHARAALREALSNVVRHSGARRVGIAVRRTPDRLDLEVTDDGCGIPRGVAKRGLRHLGERALAAGGACEITSSPRTGTTIHWHVPLRA</sequence>
<feature type="domain" description="Histidine kinase/HSP90-like ATPase" evidence="6">
    <location>
        <begin position="288"/>
        <end position="378"/>
    </location>
</feature>
<dbReference type="GO" id="GO:0000155">
    <property type="term" value="F:phosphorelay sensor kinase activity"/>
    <property type="evidence" value="ECO:0007669"/>
    <property type="project" value="InterPro"/>
</dbReference>
<dbReference type="PANTHER" id="PTHR24421">
    <property type="entry name" value="NITRATE/NITRITE SENSOR PROTEIN NARX-RELATED"/>
    <property type="match status" value="1"/>
</dbReference>
<dbReference type="InterPro" id="IPR003594">
    <property type="entry name" value="HATPase_dom"/>
</dbReference>
<dbReference type="SUPFAM" id="SSF55781">
    <property type="entry name" value="GAF domain-like"/>
    <property type="match status" value="1"/>
</dbReference>
<dbReference type="Gene3D" id="1.20.5.1930">
    <property type="match status" value="1"/>
</dbReference>
<evidence type="ECO:0000256" key="3">
    <source>
        <dbReference type="ARBA" id="ARBA00023012"/>
    </source>
</evidence>
<feature type="coiled-coil region" evidence="4">
    <location>
        <begin position="218"/>
        <end position="245"/>
    </location>
</feature>